<gene>
    <name evidence="1" type="ORF">pEaSNUABM30_00271</name>
</gene>
<organism evidence="1 2">
    <name type="scientific">Erwinia phage pEa_SNUABM_30</name>
    <dbReference type="NCBI Taxonomy" id="2869553"/>
    <lineage>
        <taxon>Viruses</taxon>
        <taxon>Duplodnaviria</taxon>
        <taxon>Heunggongvirae</taxon>
        <taxon>Uroviricota</taxon>
        <taxon>Caudoviricetes</taxon>
        <taxon>Alexandravirus</taxon>
        <taxon>Alexandravirus SNUABM30</taxon>
    </lineage>
</organism>
<dbReference type="EMBL" id="MZ443778">
    <property type="protein sequence ID" value="UAW53389.1"/>
    <property type="molecule type" value="Genomic_DNA"/>
</dbReference>
<protein>
    <submittedName>
        <fullName evidence="1">Uncharacterized protein</fullName>
    </submittedName>
</protein>
<evidence type="ECO:0000313" key="2">
    <source>
        <dbReference type="Proteomes" id="UP000827754"/>
    </source>
</evidence>
<keyword evidence="2" id="KW-1185">Reference proteome</keyword>
<proteinExistence type="predicted"/>
<reference evidence="1 2" key="1">
    <citation type="submission" date="2021-06" db="EMBL/GenBank/DDBJ databases">
        <title>Complete genome sequence of Erwinia phage pEa_SNUABM_30.</title>
        <authorList>
            <person name="Kim S.G."/>
            <person name="Park S.C."/>
        </authorList>
    </citation>
    <scope>NUCLEOTIDE SEQUENCE [LARGE SCALE GENOMIC DNA]</scope>
</reference>
<evidence type="ECO:0000313" key="1">
    <source>
        <dbReference type="EMBL" id="UAW53389.1"/>
    </source>
</evidence>
<name>A0AAE8XLJ9_9CAUD</name>
<sequence length="201" mass="22890">MATQLEVNKFMAEFEKKFGLSIPLLAQDEFFEDVLERANLANFIDCLNDESLLEMFVEEDEPDPLSGVEFVEKELDRIAEELDSDHGFRVLRVAFANWPGTIKDIETLMISVMDDMDLLDDHPDVIVEPTVDIALKADELKTLFSVVQEYTGSESLRLYSMLIVRKLERFATGRPVPEKFARLDQTSSEHELKAALAELGE</sequence>
<dbReference type="Proteomes" id="UP000827754">
    <property type="component" value="Segment"/>
</dbReference>
<accession>A0AAE8XLJ9</accession>